<reference evidence="1" key="1">
    <citation type="submission" date="2023-08" db="EMBL/GenBank/DDBJ databases">
        <title>A de novo genome assembly of Solanum verrucosum Schlechtendal, a Mexican diploid species geographically isolated from the other diploid A-genome species in potato relatives.</title>
        <authorList>
            <person name="Hosaka K."/>
        </authorList>
    </citation>
    <scope>NUCLEOTIDE SEQUENCE</scope>
    <source>
        <tissue evidence="1">Young leaves</tissue>
    </source>
</reference>
<evidence type="ECO:0000313" key="2">
    <source>
        <dbReference type="Proteomes" id="UP001234989"/>
    </source>
</evidence>
<name>A0AAF0ZGH7_SOLVR</name>
<organism evidence="1 2">
    <name type="scientific">Solanum verrucosum</name>
    <dbReference type="NCBI Taxonomy" id="315347"/>
    <lineage>
        <taxon>Eukaryota</taxon>
        <taxon>Viridiplantae</taxon>
        <taxon>Streptophyta</taxon>
        <taxon>Embryophyta</taxon>
        <taxon>Tracheophyta</taxon>
        <taxon>Spermatophyta</taxon>
        <taxon>Magnoliopsida</taxon>
        <taxon>eudicotyledons</taxon>
        <taxon>Gunneridae</taxon>
        <taxon>Pentapetalae</taxon>
        <taxon>asterids</taxon>
        <taxon>lamiids</taxon>
        <taxon>Solanales</taxon>
        <taxon>Solanaceae</taxon>
        <taxon>Solanoideae</taxon>
        <taxon>Solaneae</taxon>
        <taxon>Solanum</taxon>
    </lineage>
</organism>
<protein>
    <submittedName>
        <fullName evidence="1">Uncharacterized protein</fullName>
    </submittedName>
</protein>
<proteinExistence type="predicted"/>
<evidence type="ECO:0000313" key="1">
    <source>
        <dbReference type="EMBL" id="WMV39601.1"/>
    </source>
</evidence>
<dbReference type="AlphaFoldDB" id="A0AAF0ZGH7"/>
<keyword evidence="2" id="KW-1185">Reference proteome</keyword>
<dbReference type="EMBL" id="CP133618">
    <property type="protein sequence ID" value="WMV39601.1"/>
    <property type="molecule type" value="Genomic_DNA"/>
</dbReference>
<gene>
    <name evidence="1" type="ORF">MTR67_032986</name>
</gene>
<sequence>MMSLPENVWQATWKLLSEDILHEERILWTNPGSKDKWLILFKRVMSDPTCTYLDYFTGYLLSSTNIGTGVTLSSRQESSGIFSIELKSPNSHGLRFQVGAAVVIFKELGNQKQSDHSQWQLFPIHKLK</sequence>
<accession>A0AAF0ZGH7</accession>
<dbReference type="Proteomes" id="UP001234989">
    <property type="component" value="Chromosome 7"/>
</dbReference>